<protein>
    <submittedName>
        <fullName evidence="3">Uncharacterized protein</fullName>
    </submittedName>
</protein>
<keyword evidence="2" id="KW-0732">Signal</keyword>
<feature type="region of interest" description="Disordered" evidence="1">
    <location>
        <begin position="98"/>
        <end position="181"/>
    </location>
</feature>
<dbReference type="Proteomes" id="UP000075243">
    <property type="component" value="Chromosome 7"/>
</dbReference>
<dbReference type="AlphaFoldDB" id="A0A151TAW5"/>
<feature type="compositionally biased region" description="Polar residues" evidence="1">
    <location>
        <begin position="73"/>
        <end position="84"/>
    </location>
</feature>
<organism evidence="3 4">
    <name type="scientific">Cajanus cajan</name>
    <name type="common">Pigeon pea</name>
    <name type="synonym">Cajanus indicus</name>
    <dbReference type="NCBI Taxonomy" id="3821"/>
    <lineage>
        <taxon>Eukaryota</taxon>
        <taxon>Viridiplantae</taxon>
        <taxon>Streptophyta</taxon>
        <taxon>Embryophyta</taxon>
        <taxon>Tracheophyta</taxon>
        <taxon>Spermatophyta</taxon>
        <taxon>Magnoliopsida</taxon>
        <taxon>eudicotyledons</taxon>
        <taxon>Gunneridae</taxon>
        <taxon>Pentapetalae</taxon>
        <taxon>rosids</taxon>
        <taxon>fabids</taxon>
        <taxon>Fabales</taxon>
        <taxon>Fabaceae</taxon>
        <taxon>Papilionoideae</taxon>
        <taxon>50 kb inversion clade</taxon>
        <taxon>NPAAA clade</taxon>
        <taxon>indigoferoid/millettioid clade</taxon>
        <taxon>Phaseoleae</taxon>
        <taxon>Cajanus</taxon>
    </lineage>
</organism>
<name>A0A151TAW5_CAJCA</name>
<evidence type="ECO:0000256" key="1">
    <source>
        <dbReference type="SAM" id="MobiDB-lite"/>
    </source>
</evidence>
<proteinExistence type="predicted"/>
<gene>
    <name evidence="3" type="ORF">KK1_018790</name>
</gene>
<keyword evidence="4" id="KW-1185">Reference proteome</keyword>
<feature type="compositionally biased region" description="Acidic residues" evidence="1">
    <location>
        <begin position="145"/>
        <end position="157"/>
    </location>
</feature>
<feature type="chain" id="PRO_5007589007" evidence="2">
    <location>
        <begin position="21"/>
        <end position="234"/>
    </location>
</feature>
<dbReference type="EMBL" id="CM003609">
    <property type="protein sequence ID" value="KYP64200.1"/>
    <property type="molecule type" value="Genomic_DNA"/>
</dbReference>
<accession>A0A151TAW5</accession>
<dbReference type="Gramene" id="C.cajan_18256.t">
    <property type="protein sequence ID" value="C.cajan_18256.t.cds1"/>
    <property type="gene ID" value="C.cajan_18256"/>
</dbReference>
<feature type="compositionally biased region" description="Basic and acidic residues" evidence="1">
    <location>
        <begin position="158"/>
        <end position="167"/>
    </location>
</feature>
<evidence type="ECO:0000313" key="3">
    <source>
        <dbReference type="EMBL" id="KYP64200.1"/>
    </source>
</evidence>
<evidence type="ECO:0000313" key="4">
    <source>
        <dbReference type="Proteomes" id="UP000075243"/>
    </source>
</evidence>
<feature type="signal peptide" evidence="2">
    <location>
        <begin position="1"/>
        <end position="20"/>
    </location>
</feature>
<sequence length="234" mass="25433">MISREAAASVLFLFLSKVQTNQDSNLEGPWPILQVLILLHLPTPHRHNSPTIPLNTSIVLQEECQHQHHPLQTKDQNSESTTQFQNHSTIFLPHIGLQLPKKVPSPGEHQHRHGPLEDGSQNGGHHVSRVPPVGPHGGAARDGTGDGEDVEEDEEEAAERGNEAQREGEEDAAGGCTQEDVVAEKEHLVGVVVTRSDGGVHCGETHLGLESKDWNFEKGECSCSGCDDVYVLGM</sequence>
<dbReference type="OMA" id="VHCGETH"/>
<feature type="region of interest" description="Disordered" evidence="1">
    <location>
        <begin position="65"/>
        <end position="84"/>
    </location>
</feature>
<reference evidence="3 4" key="1">
    <citation type="journal article" date="2012" name="Nat. Biotechnol.">
        <title>Draft genome sequence of pigeonpea (Cajanus cajan), an orphan legume crop of resource-poor farmers.</title>
        <authorList>
            <person name="Varshney R.K."/>
            <person name="Chen W."/>
            <person name="Li Y."/>
            <person name="Bharti A.K."/>
            <person name="Saxena R.K."/>
            <person name="Schlueter J.A."/>
            <person name="Donoghue M.T."/>
            <person name="Azam S."/>
            <person name="Fan G."/>
            <person name="Whaley A.M."/>
            <person name="Farmer A.D."/>
            <person name="Sheridan J."/>
            <person name="Iwata A."/>
            <person name="Tuteja R."/>
            <person name="Penmetsa R.V."/>
            <person name="Wu W."/>
            <person name="Upadhyaya H.D."/>
            <person name="Yang S.P."/>
            <person name="Shah T."/>
            <person name="Saxena K.B."/>
            <person name="Michael T."/>
            <person name="McCombie W.R."/>
            <person name="Yang B."/>
            <person name="Zhang G."/>
            <person name="Yang H."/>
            <person name="Wang J."/>
            <person name="Spillane C."/>
            <person name="Cook D.R."/>
            <person name="May G.D."/>
            <person name="Xu X."/>
            <person name="Jackson S.A."/>
        </authorList>
    </citation>
    <scope>NUCLEOTIDE SEQUENCE [LARGE SCALE GENOMIC DNA]</scope>
    <source>
        <strain evidence="4">cv. Asha</strain>
    </source>
</reference>
<evidence type="ECO:0000256" key="2">
    <source>
        <dbReference type="SAM" id="SignalP"/>
    </source>
</evidence>